<keyword evidence="3" id="KW-1185">Reference proteome</keyword>
<accession>A0AAD4S7E9</accession>
<dbReference type="Proteomes" id="UP001202328">
    <property type="component" value="Unassembled WGS sequence"/>
</dbReference>
<evidence type="ECO:0000256" key="1">
    <source>
        <dbReference type="SAM" id="MobiDB-lite"/>
    </source>
</evidence>
<evidence type="ECO:0000313" key="3">
    <source>
        <dbReference type="Proteomes" id="UP001202328"/>
    </source>
</evidence>
<protein>
    <submittedName>
        <fullName evidence="2">Uncharacterized protein</fullName>
    </submittedName>
</protein>
<dbReference type="AlphaFoldDB" id="A0AAD4S7E9"/>
<sequence>MNPVNSSSSSSVTRSHHSLKRSLASKAFNLNNSPDAMPGKVRRSSRAHNNVKYTYDDLREPPRVAPTVVPGIPFSMGDQVDKSHCSQMML</sequence>
<proteinExistence type="predicted"/>
<comment type="caution">
    <text evidence="2">The sequence shown here is derived from an EMBL/GenBank/DDBJ whole genome shotgun (WGS) entry which is preliminary data.</text>
</comment>
<evidence type="ECO:0000313" key="2">
    <source>
        <dbReference type="EMBL" id="KAI3872164.1"/>
    </source>
</evidence>
<dbReference type="EMBL" id="JAJJMB010012966">
    <property type="protein sequence ID" value="KAI3872164.1"/>
    <property type="molecule type" value="Genomic_DNA"/>
</dbReference>
<feature type="region of interest" description="Disordered" evidence="1">
    <location>
        <begin position="1"/>
        <end position="90"/>
    </location>
</feature>
<gene>
    <name evidence="2" type="ORF">MKW98_011656</name>
</gene>
<feature type="compositionally biased region" description="Low complexity" evidence="1">
    <location>
        <begin position="1"/>
        <end position="13"/>
    </location>
</feature>
<name>A0AAD4S7E9_9MAGN</name>
<reference evidence="2" key="1">
    <citation type="submission" date="2022-04" db="EMBL/GenBank/DDBJ databases">
        <title>A functionally conserved STORR gene fusion in Papaver species that diverged 16.8 million years ago.</title>
        <authorList>
            <person name="Catania T."/>
        </authorList>
    </citation>
    <scope>NUCLEOTIDE SEQUENCE</scope>
    <source>
        <strain evidence="2">S-188037</strain>
    </source>
</reference>
<organism evidence="2 3">
    <name type="scientific">Papaver atlanticum</name>
    <dbReference type="NCBI Taxonomy" id="357466"/>
    <lineage>
        <taxon>Eukaryota</taxon>
        <taxon>Viridiplantae</taxon>
        <taxon>Streptophyta</taxon>
        <taxon>Embryophyta</taxon>
        <taxon>Tracheophyta</taxon>
        <taxon>Spermatophyta</taxon>
        <taxon>Magnoliopsida</taxon>
        <taxon>Ranunculales</taxon>
        <taxon>Papaveraceae</taxon>
        <taxon>Papaveroideae</taxon>
        <taxon>Papaver</taxon>
    </lineage>
</organism>